<feature type="compositionally biased region" description="Basic and acidic residues" evidence="1">
    <location>
        <begin position="214"/>
        <end position="225"/>
    </location>
</feature>
<evidence type="ECO:0000313" key="3">
    <source>
        <dbReference type="Proteomes" id="UP000245609"/>
    </source>
</evidence>
<protein>
    <submittedName>
        <fullName evidence="2">Uncharacterized protein</fullName>
    </submittedName>
</protein>
<dbReference type="AlphaFoldDB" id="A0A2T9ZFC2"/>
<organism evidence="2 3">
    <name type="scientific">Smittium megazygosporum</name>
    <dbReference type="NCBI Taxonomy" id="133381"/>
    <lineage>
        <taxon>Eukaryota</taxon>
        <taxon>Fungi</taxon>
        <taxon>Fungi incertae sedis</taxon>
        <taxon>Zoopagomycota</taxon>
        <taxon>Kickxellomycotina</taxon>
        <taxon>Harpellomycetes</taxon>
        <taxon>Harpellales</taxon>
        <taxon>Legeriomycetaceae</taxon>
        <taxon>Smittium</taxon>
    </lineage>
</organism>
<evidence type="ECO:0000256" key="1">
    <source>
        <dbReference type="SAM" id="MobiDB-lite"/>
    </source>
</evidence>
<proteinExistence type="predicted"/>
<accession>A0A2T9ZFC2</accession>
<dbReference type="PANTHER" id="PTHR34117:SF1">
    <property type="entry name" value="STYLE CELL-CYCLE INHIBITOR 1"/>
    <property type="match status" value="1"/>
</dbReference>
<sequence>MGIHMVIKYWHKDLTIIIYFHIVLPELEKISEEDYYRLNVPFCKWLLKEKGKYFEEIDSSRARKYFFRFVKEWNKNRLDEKYYRFTDDPSTLKEEFTFTNHKWNFKKNDSEEHKDIKHRSVSSSFVSRNDKSEGHFREKTIKELKLEGKLKNRKQNERLEEALEQFASKETGRRAEILEKRARNRFYHADKDYDINIPEAELYEESSFKQALFEQKKHERRRQFNKDPASSKNADPSKIKAYMDKENDTIEMLRQLAYQNQRK</sequence>
<feature type="region of interest" description="Disordered" evidence="1">
    <location>
        <begin position="214"/>
        <end position="241"/>
    </location>
</feature>
<dbReference type="STRING" id="133381.A0A2T9ZFC2"/>
<reference evidence="2 3" key="1">
    <citation type="journal article" date="2018" name="MBio">
        <title>Comparative Genomics Reveals the Core Gene Toolbox for the Fungus-Insect Symbiosis.</title>
        <authorList>
            <person name="Wang Y."/>
            <person name="Stata M."/>
            <person name="Wang W."/>
            <person name="Stajich J.E."/>
            <person name="White M.M."/>
            <person name="Moncalvo J.M."/>
        </authorList>
    </citation>
    <scope>NUCLEOTIDE SEQUENCE [LARGE SCALE GENOMIC DNA]</scope>
    <source>
        <strain evidence="2 3">SC-DP-2</strain>
    </source>
</reference>
<gene>
    <name evidence="2" type="ORF">BB560_002294</name>
</gene>
<evidence type="ECO:0000313" key="2">
    <source>
        <dbReference type="EMBL" id="PVV03237.1"/>
    </source>
</evidence>
<keyword evidence="3" id="KW-1185">Reference proteome</keyword>
<dbReference type="EMBL" id="MBFS01000259">
    <property type="protein sequence ID" value="PVV03237.1"/>
    <property type="molecule type" value="Genomic_DNA"/>
</dbReference>
<dbReference type="InterPro" id="IPR044688">
    <property type="entry name" value="SCI-1-like"/>
</dbReference>
<dbReference type="PANTHER" id="PTHR34117">
    <property type="entry name" value="STYLE CELL-CYCLE INHIBITOR 1"/>
    <property type="match status" value="1"/>
</dbReference>
<dbReference type="OrthoDB" id="2139939at2759"/>
<name>A0A2T9ZFC2_9FUNG</name>
<comment type="caution">
    <text evidence="2">The sequence shown here is derived from an EMBL/GenBank/DDBJ whole genome shotgun (WGS) entry which is preliminary data.</text>
</comment>
<dbReference type="Proteomes" id="UP000245609">
    <property type="component" value="Unassembled WGS sequence"/>
</dbReference>